<evidence type="ECO:0000313" key="3">
    <source>
        <dbReference type="Proteomes" id="UP001472677"/>
    </source>
</evidence>
<name>A0ABR2EWV5_9ROSI</name>
<keyword evidence="1" id="KW-0812">Transmembrane</keyword>
<evidence type="ECO:0000313" key="2">
    <source>
        <dbReference type="EMBL" id="KAK8567465.1"/>
    </source>
</evidence>
<reference evidence="2 3" key="1">
    <citation type="journal article" date="2024" name="G3 (Bethesda)">
        <title>Genome assembly of Hibiscus sabdariffa L. provides insights into metabolisms of medicinal natural products.</title>
        <authorList>
            <person name="Kim T."/>
        </authorList>
    </citation>
    <scope>NUCLEOTIDE SEQUENCE [LARGE SCALE GENOMIC DNA]</scope>
    <source>
        <strain evidence="2">TK-2024</strain>
        <tissue evidence="2">Old leaves</tissue>
    </source>
</reference>
<comment type="caution">
    <text evidence="2">The sequence shown here is derived from an EMBL/GenBank/DDBJ whole genome shotgun (WGS) entry which is preliminary data.</text>
</comment>
<keyword evidence="3" id="KW-1185">Reference proteome</keyword>
<gene>
    <name evidence="2" type="ORF">V6N12_006051</name>
</gene>
<evidence type="ECO:0000256" key="1">
    <source>
        <dbReference type="SAM" id="Phobius"/>
    </source>
</evidence>
<protein>
    <submittedName>
        <fullName evidence="2">Uncharacterized protein</fullName>
    </submittedName>
</protein>
<feature type="transmembrane region" description="Helical" evidence="1">
    <location>
        <begin position="12"/>
        <end position="29"/>
    </location>
</feature>
<dbReference type="EMBL" id="JBBPBM010000009">
    <property type="protein sequence ID" value="KAK8567465.1"/>
    <property type="molecule type" value="Genomic_DNA"/>
</dbReference>
<organism evidence="2 3">
    <name type="scientific">Hibiscus sabdariffa</name>
    <name type="common">roselle</name>
    <dbReference type="NCBI Taxonomy" id="183260"/>
    <lineage>
        <taxon>Eukaryota</taxon>
        <taxon>Viridiplantae</taxon>
        <taxon>Streptophyta</taxon>
        <taxon>Embryophyta</taxon>
        <taxon>Tracheophyta</taxon>
        <taxon>Spermatophyta</taxon>
        <taxon>Magnoliopsida</taxon>
        <taxon>eudicotyledons</taxon>
        <taxon>Gunneridae</taxon>
        <taxon>Pentapetalae</taxon>
        <taxon>rosids</taxon>
        <taxon>malvids</taxon>
        <taxon>Malvales</taxon>
        <taxon>Malvaceae</taxon>
        <taxon>Malvoideae</taxon>
        <taxon>Hibiscus</taxon>
    </lineage>
</organism>
<keyword evidence="1" id="KW-0472">Membrane</keyword>
<accession>A0ABR2EWV5</accession>
<sequence length="89" mass="10316">MFIPARLFDVNASMLFMLTYMQIYMYVLYSTCAEIVQLIHMTLILPCSSMLLVSFSFLLSQKHQLKPAIWHGIPALYDTFRPDTAVYSN</sequence>
<dbReference type="Proteomes" id="UP001472677">
    <property type="component" value="Unassembled WGS sequence"/>
</dbReference>
<feature type="transmembrane region" description="Helical" evidence="1">
    <location>
        <begin position="35"/>
        <end position="59"/>
    </location>
</feature>
<keyword evidence="1" id="KW-1133">Transmembrane helix</keyword>
<proteinExistence type="predicted"/>